<dbReference type="Proteomes" id="UP000214610">
    <property type="component" value="Unassembled WGS sequence"/>
</dbReference>
<dbReference type="PANTHER" id="PTHR22602:SF0">
    <property type="entry name" value="TRANSFERASE CAF17, MITOCHONDRIAL-RELATED"/>
    <property type="match status" value="1"/>
</dbReference>
<dbReference type="AlphaFoldDB" id="A0A227KG58"/>
<dbReference type="PANTHER" id="PTHR22602">
    <property type="entry name" value="TRANSFERASE CAF17, MITOCHONDRIAL-RELATED"/>
    <property type="match status" value="1"/>
</dbReference>
<dbReference type="RefSeq" id="WP_066592691.1">
    <property type="nucleotide sequence ID" value="NZ_CAJTBZ010000015.1"/>
</dbReference>
<protein>
    <submittedName>
        <fullName evidence="1">Folate-binding protein</fullName>
    </submittedName>
</protein>
<keyword evidence="2" id="KW-1185">Reference proteome</keyword>
<name>A0A227KG58_9BURK</name>
<evidence type="ECO:0000313" key="2">
    <source>
        <dbReference type="Proteomes" id="UP000214610"/>
    </source>
</evidence>
<dbReference type="NCBIfam" id="TIGR03317">
    <property type="entry name" value="ygfZ_signature"/>
    <property type="match status" value="1"/>
</dbReference>
<dbReference type="GeneID" id="78361395"/>
<accession>A0A227KG58</accession>
<proteinExistence type="predicted"/>
<dbReference type="GO" id="GO:0016226">
    <property type="term" value="P:iron-sulfur cluster assembly"/>
    <property type="evidence" value="ECO:0007669"/>
    <property type="project" value="TreeGrafter"/>
</dbReference>
<sequence>MTMSSSDLWTFSNEPNYRLVSVTGDDAESFLQGQLTQDVHHFKEDEAKWTASCNHQGRVASSSLIFRIPNGFGLMMPVSIAETEVQRLSKFILRSKVTIAIESVPITFFATKEKDSEKITVCPAIPAEPMKAYRGKSVTVVRLPSKAADGFSAKFVAFGKLPDMMESGKTEENMLPKALMEEGVALIDKAESLEWLPQFLNLDLIGSISFNKGCYTGQEVVAKTQHLGRVKRRMLLGQANIENVDEGTEVFMINEPMGRVIQCVGNTFLFVIRADYLDSDFTVKGESVKVIDFPYTVSLPESKI</sequence>
<evidence type="ECO:0000313" key="1">
    <source>
        <dbReference type="EMBL" id="OXE45796.1"/>
    </source>
</evidence>
<comment type="caution">
    <text evidence="1">The sequence shown here is derived from an EMBL/GenBank/DDBJ whole genome shotgun (WGS) entry which is preliminary data.</text>
</comment>
<dbReference type="InterPro" id="IPR045179">
    <property type="entry name" value="YgfZ/GcvT"/>
</dbReference>
<dbReference type="Gene3D" id="3.30.70.1400">
    <property type="entry name" value="Aminomethyltransferase beta-barrel domains"/>
    <property type="match status" value="1"/>
</dbReference>
<gene>
    <name evidence="1" type="ORF">ADH67_10265</name>
</gene>
<organism evidence="1 2">
    <name type="scientific">Turicimonas muris</name>
    <dbReference type="NCBI Taxonomy" id="1796652"/>
    <lineage>
        <taxon>Bacteria</taxon>
        <taxon>Pseudomonadati</taxon>
        <taxon>Pseudomonadota</taxon>
        <taxon>Betaproteobacteria</taxon>
        <taxon>Burkholderiales</taxon>
        <taxon>Sutterellaceae</taxon>
        <taxon>Turicimonas</taxon>
    </lineage>
</organism>
<dbReference type="SUPFAM" id="SSF103025">
    <property type="entry name" value="Folate-binding domain"/>
    <property type="match status" value="1"/>
</dbReference>
<reference evidence="2" key="1">
    <citation type="submission" date="2017-05" db="EMBL/GenBank/DDBJ databases">
        <title>Improved OligoMM genomes.</title>
        <authorList>
            <person name="Garzetti D."/>
        </authorList>
    </citation>
    <scope>NUCLEOTIDE SEQUENCE [LARGE SCALE GENOMIC DNA]</scope>
    <source>
        <strain evidence="2">YL45</strain>
    </source>
</reference>
<dbReference type="InterPro" id="IPR017703">
    <property type="entry name" value="YgfZ/GCV_T_CS"/>
</dbReference>
<dbReference type="EMBL" id="NHMP01000007">
    <property type="protein sequence ID" value="OXE45796.1"/>
    <property type="molecule type" value="Genomic_DNA"/>
</dbReference>
<dbReference type="Gene3D" id="2.40.30.160">
    <property type="match status" value="1"/>
</dbReference>